<keyword evidence="3" id="KW-1015">Disulfide bond</keyword>
<dbReference type="Gene3D" id="2.60.40.10">
    <property type="entry name" value="Immunoglobulins"/>
    <property type="match status" value="3"/>
</dbReference>
<dbReference type="InterPro" id="IPR013106">
    <property type="entry name" value="Ig_V-set"/>
</dbReference>
<dbReference type="InterPro" id="IPR051170">
    <property type="entry name" value="Neural/epithelial_adhesion"/>
</dbReference>
<dbReference type="SMART" id="SM00408">
    <property type="entry name" value="IGc2"/>
    <property type="match status" value="2"/>
</dbReference>
<dbReference type="SMART" id="SM00409">
    <property type="entry name" value="IG"/>
    <property type="match status" value="3"/>
</dbReference>
<gene>
    <name evidence="8" type="primary">LOC106464672</name>
</gene>
<dbReference type="InterPro" id="IPR036179">
    <property type="entry name" value="Ig-like_dom_sf"/>
</dbReference>
<protein>
    <submittedName>
        <fullName evidence="8">Lachesin-like isoform X1</fullName>
    </submittedName>
</protein>
<name>A0ABM1SYE6_LIMPO</name>
<keyword evidence="4" id="KW-0393">Immunoglobulin domain</keyword>
<keyword evidence="1 5" id="KW-0732">Signal</keyword>
<evidence type="ECO:0000313" key="7">
    <source>
        <dbReference type="Proteomes" id="UP000694941"/>
    </source>
</evidence>
<dbReference type="InterPro" id="IPR007110">
    <property type="entry name" value="Ig-like_dom"/>
</dbReference>
<reference evidence="8" key="1">
    <citation type="submission" date="2025-08" db="UniProtKB">
        <authorList>
            <consortium name="RefSeq"/>
        </authorList>
    </citation>
    <scope>IDENTIFICATION</scope>
    <source>
        <tissue evidence="8">Muscle</tissue>
    </source>
</reference>
<keyword evidence="7" id="KW-1185">Reference proteome</keyword>
<sequence>MCFFVKPYFLTLVLVSTYIEDTGPSKASNTKRERDIVPVFAGPIPNVTVPLGREANIPCVVNELGSYRAAWIRVETKAILTIHQHVITRNYRISLSHSDNRNFILHVKDVKESDRGGYMCQLNTVPMMSQIGYLDVLVPPDIIVDQSTSDVVTREGTNVTLSCTAKGYPEPNITWRREDDEPIPLILGIGKKLMNSSYEGEDLNISRVTRVHMGAYLCIASNGVPPSVSRRVLLHVQFPPVLWVPNQLVGAHAGEEIALDCHSEAYPVSINFWKKREGEMILSNEKFDVSSKEKSYKVHMRLLIRKLQAEDFGTYSCFAKNSLGSTEGTIRLYEIPTSTSFSRDTAEKFKHMNRDFPKHQSLGSSKSSRKFNIEKGLPSVEATTRNSSETRRVINVLLLFCIMSLCTHAITLKNFGE</sequence>
<dbReference type="InterPro" id="IPR003599">
    <property type="entry name" value="Ig_sub"/>
</dbReference>
<dbReference type="PANTHER" id="PTHR12231:SF253">
    <property type="entry name" value="DPR-INTERACTING PROTEIN ETA, ISOFORM B-RELATED"/>
    <property type="match status" value="1"/>
</dbReference>
<dbReference type="GeneID" id="106464672"/>
<organism evidence="7 8">
    <name type="scientific">Limulus polyphemus</name>
    <name type="common">Atlantic horseshoe crab</name>
    <dbReference type="NCBI Taxonomy" id="6850"/>
    <lineage>
        <taxon>Eukaryota</taxon>
        <taxon>Metazoa</taxon>
        <taxon>Ecdysozoa</taxon>
        <taxon>Arthropoda</taxon>
        <taxon>Chelicerata</taxon>
        <taxon>Merostomata</taxon>
        <taxon>Xiphosura</taxon>
        <taxon>Limulidae</taxon>
        <taxon>Limulus</taxon>
    </lineage>
</organism>
<dbReference type="SUPFAM" id="SSF48726">
    <property type="entry name" value="Immunoglobulin"/>
    <property type="match status" value="3"/>
</dbReference>
<dbReference type="PROSITE" id="PS50835">
    <property type="entry name" value="IG_LIKE"/>
    <property type="match status" value="3"/>
</dbReference>
<evidence type="ECO:0000256" key="4">
    <source>
        <dbReference type="ARBA" id="ARBA00023319"/>
    </source>
</evidence>
<feature type="domain" description="Ig-like" evidence="6">
    <location>
        <begin position="140"/>
        <end position="229"/>
    </location>
</feature>
<feature type="chain" id="PRO_5047203159" evidence="5">
    <location>
        <begin position="28"/>
        <end position="417"/>
    </location>
</feature>
<feature type="domain" description="Ig-like" evidence="6">
    <location>
        <begin position="38"/>
        <end position="123"/>
    </location>
</feature>
<evidence type="ECO:0000313" key="8">
    <source>
        <dbReference type="RefSeq" id="XP_022248652.1"/>
    </source>
</evidence>
<dbReference type="Pfam" id="PF07686">
    <property type="entry name" value="V-set"/>
    <property type="match status" value="1"/>
</dbReference>
<dbReference type="RefSeq" id="XP_022248652.1">
    <property type="nucleotide sequence ID" value="XM_022392944.1"/>
</dbReference>
<proteinExistence type="predicted"/>
<accession>A0ABM1SYE6</accession>
<evidence type="ECO:0000256" key="1">
    <source>
        <dbReference type="ARBA" id="ARBA00022729"/>
    </source>
</evidence>
<evidence type="ECO:0000256" key="3">
    <source>
        <dbReference type="ARBA" id="ARBA00023157"/>
    </source>
</evidence>
<evidence type="ECO:0000256" key="5">
    <source>
        <dbReference type="SAM" id="SignalP"/>
    </source>
</evidence>
<feature type="domain" description="Ig-like" evidence="6">
    <location>
        <begin position="239"/>
        <end position="331"/>
    </location>
</feature>
<feature type="signal peptide" evidence="5">
    <location>
        <begin position="1"/>
        <end position="27"/>
    </location>
</feature>
<evidence type="ECO:0000256" key="2">
    <source>
        <dbReference type="ARBA" id="ARBA00022737"/>
    </source>
</evidence>
<evidence type="ECO:0000259" key="6">
    <source>
        <dbReference type="PROSITE" id="PS50835"/>
    </source>
</evidence>
<dbReference type="Pfam" id="PF13927">
    <property type="entry name" value="Ig_3"/>
    <property type="match status" value="2"/>
</dbReference>
<dbReference type="Proteomes" id="UP000694941">
    <property type="component" value="Unplaced"/>
</dbReference>
<dbReference type="InterPro" id="IPR013783">
    <property type="entry name" value="Ig-like_fold"/>
</dbReference>
<keyword evidence="2" id="KW-0677">Repeat</keyword>
<dbReference type="InterPro" id="IPR003598">
    <property type="entry name" value="Ig_sub2"/>
</dbReference>
<dbReference type="PANTHER" id="PTHR12231">
    <property type="entry name" value="CTX-RELATED TYPE I TRANSMEMBRANE PROTEIN"/>
    <property type="match status" value="1"/>
</dbReference>